<keyword evidence="3" id="KW-1185">Reference proteome</keyword>
<gene>
    <name evidence="2" type="ORF">AJ78_01825</name>
</gene>
<evidence type="ECO:0000313" key="3">
    <source>
        <dbReference type="Proteomes" id="UP000182235"/>
    </source>
</evidence>
<feature type="compositionally biased region" description="Low complexity" evidence="1">
    <location>
        <begin position="264"/>
        <end position="273"/>
    </location>
</feature>
<dbReference type="VEuPathDB" id="FungiDB:AJ78_01825"/>
<feature type="compositionally biased region" description="Basic and acidic residues" evidence="1">
    <location>
        <begin position="411"/>
        <end position="421"/>
    </location>
</feature>
<organism evidence="2 3">
    <name type="scientific">Emergomyces pasteurianus Ep9510</name>
    <dbReference type="NCBI Taxonomy" id="1447872"/>
    <lineage>
        <taxon>Eukaryota</taxon>
        <taxon>Fungi</taxon>
        <taxon>Dikarya</taxon>
        <taxon>Ascomycota</taxon>
        <taxon>Pezizomycotina</taxon>
        <taxon>Eurotiomycetes</taxon>
        <taxon>Eurotiomycetidae</taxon>
        <taxon>Onygenales</taxon>
        <taxon>Ajellomycetaceae</taxon>
        <taxon>Emergomyces</taxon>
    </lineage>
</organism>
<comment type="caution">
    <text evidence="2">The sequence shown here is derived from an EMBL/GenBank/DDBJ whole genome shotgun (WGS) entry which is preliminary data.</text>
</comment>
<reference evidence="2 3" key="1">
    <citation type="submission" date="2015-07" db="EMBL/GenBank/DDBJ databases">
        <title>Emmonsia species relationships and genome sequence.</title>
        <authorList>
            <consortium name="The Broad Institute Genomics Platform"/>
            <person name="Cuomo C.A."/>
            <person name="Munoz J.F."/>
            <person name="Imamovic A."/>
            <person name="Priest M.E."/>
            <person name="Young S."/>
            <person name="Clay O.K."/>
            <person name="McEwen J.G."/>
        </authorList>
    </citation>
    <scope>NUCLEOTIDE SEQUENCE [LARGE SCALE GENOMIC DNA]</scope>
    <source>
        <strain evidence="2 3">UAMH 9510</strain>
    </source>
</reference>
<name>A0A1J9QD40_9EURO</name>
<protein>
    <submittedName>
        <fullName evidence="2">Uncharacterized protein</fullName>
    </submittedName>
</protein>
<accession>A0A1J9QD40</accession>
<feature type="compositionally biased region" description="Polar residues" evidence="1">
    <location>
        <begin position="85"/>
        <end position="98"/>
    </location>
</feature>
<dbReference type="Proteomes" id="UP000182235">
    <property type="component" value="Unassembled WGS sequence"/>
</dbReference>
<feature type="compositionally biased region" description="Polar residues" evidence="1">
    <location>
        <begin position="244"/>
        <end position="263"/>
    </location>
</feature>
<dbReference type="AlphaFoldDB" id="A0A1J9QD40"/>
<feature type="region of interest" description="Disordered" evidence="1">
    <location>
        <begin position="1"/>
        <end position="98"/>
    </location>
</feature>
<dbReference type="OrthoDB" id="4187501at2759"/>
<sequence length="432" mass="46947">MQASQKRTAPADGEEGQEVQEQQPPRKLPERRSKASPINYNVRDYYRGMQFHDVAGPTRKTSSTQPRKKDTPRNLGGTCADSGLPGTQNSAYTHPTLPHNSNTSKPIWESCYDCIKELCQNPMVMRCRTQSGNSKCRHCEATNKVCVKIPEILVPRLVTIQKTASLIISYPRALDWSDKLSTLQNSLLVEYKIFQKEMGPYIASAKIAHSIVPSYNTSGPLIKAETTASAPIRICANTADHSHTTISRDTASATTPDTMSSILTHPSTPSTASTHISFAATPLLTMANPKPEVAMPGTIDRFYAVTCSTPKNENNEGIGLPCPSISSPPQRSKDSAPMAQIGAGRGLFNADAHVFGSPATVVAEENDRKDIQTASSDANTAPFTLGAELLTMIGSLESKLARIADALEAKNRSGNDDDRSLSRINRNKAYWE</sequence>
<feature type="region of interest" description="Disordered" evidence="1">
    <location>
        <begin position="243"/>
        <end position="273"/>
    </location>
</feature>
<feature type="region of interest" description="Disordered" evidence="1">
    <location>
        <begin position="411"/>
        <end position="432"/>
    </location>
</feature>
<proteinExistence type="predicted"/>
<evidence type="ECO:0000313" key="2">
    <source>
        <dbReference type="EMBL" id="OJD18107.1"/>
    </source>
</evidence>
<evidence type="ECO:0000256" key="1">
    <source>
        <dbReference type="SAM" id="MobiDB-lite"/>
    </source>
</evidence>
<dbReference type="EMBL" id="LGRN01000045">
    <property type="protein sequence ID" value="OJD18107.1"/>
    <property type="molecule type" value="Genomic_DNA"/>
</dbReference>